<evidence type="ECO:0000256" key="7">
    <source>
        <dbReference type="RuleBase" id="RU362070"/>
    </source>
</evidence>
<evidence type="ECO:0000256" key="4">
    <source>
        <dbReference type="ARBA" id="ARBA00022692"/>
    </source>
</evidence>
<feature type="transmembrane region" description="Helical" evidence="7">
    <location>
        <begin position="54"/>
        <end position="72"/>
    </location>
</feature>
<protein>
    <submittedName>
        <fullName evidence="8">Type III secretion system protein SsaR</fullName>
    </submittedName>
</protein>
<evidence type="ECO:0000256" key="1">
    <source>
        <dbReference type="ARBA" id="ARBA00004651"/>
    </source>
</evidence>
<dbReference type="InterPro" id="IPR005773">
    <property type="entry name" value="T3SS_YscR-like"/>
</dbReference>
<keyword evidence="9" id="KW-1185">Reference proteome</keyword>
<comment type="caution">
    <text evidence="8">The sequence shown here is derived from an EMBL/GenBank/DDBJ whole genome shotgun (WGS) entry which is preliminary data.</text>
</comment>
<evidence type="ECO:0000313" key="9">
    <source>
        <dbReference type="Proteomes" id="UP000248090"/>
    </source>
</evidence>
<sequence>MNLGQVDPLIFALFLGALSLLPILLIVCSAFLKISMVLLITRNAMGVQQVPPNMAIYGIALAATLFVMAPVFKDISVKIKETPPDFSSLDKMQSSVNHLIGPLQQFMARNSKPDVQTHLIGNTVQLWPKEMSEKVSKDDLLITIPAFMLSELQAGLEIGFLIYIPFIVIDLIVSNLLLALGMQMVSPMTISLPLKILLFVLVDGWGRLLDGLFYTYVS</sequence>
<dbReference type="PROSITE" id="PS01061">
    <property type="entry name" value="FLIP_2"/>
    <property type="match status" value="1"/>
</dbReference>
<comment type="caution">
    <text evidence="7">Lacks conserved residue(s) required for the propagation of feature annotation.</text>
</comment>
<comment type="similarity">
    <text evidence="2 7">Belongs to the FliP/MopC/SpaP family.</text>
</comment>
<gene>
    <name evidence="8" type="primary">ssaR</name>
    <name evidence="8" type="synonym">yscR</name>
    <name evidence="8" type="ORF">WH50_05190</name>
</gene>
<evidence type="ECO:0000256" key="3">
    <source>
        <dbReference type="ARBA" id="ARBA00022475"/>
    </source>
</evidence>
<dbReference type="PRINTS" id="PR01302">
    <property type="entry name" value="TYPE3IMPPROT"/>
</dbReference>
<evidence type="ECO:0000256" key="5">
    <source>
        <dbReference type="ARBA" id="ARBA00022989"/>
    </source>
</evidence>
<dbReference type="Proteomes" id="UP000248090">
    <property type="component" value="Unassembled WGS sequence"/>
</dbReference>
<evidence type="ECO:0000256" key="2">
    <source>
        <dbReference type="ARBA" id="ARBA00006257"/>
    </source>
</evidence>
<organism evidence="8 9">
    <name type="scientific">Pokkaliibacter plantistimulans</name>
    <dbReference type="NCBI Taxonomy" id="1635171"/>
    <lineage>
        <taxon>Bacteria</taxon>
        <taxon>Pseudomonadati</taxon>
        <taxon>Pseudomonadota</taxon>
        <taxon>Gammaproteobacteria</taxon>
        <taxon>Oceanospirillales</taxon>
        <taxon>Balneatrichaceae</taxon>
        <taxon>Pokkaliibacter</taxon>
    </lineage>
</organism>
<comment type="subcellular location">
    <subcellularLocation>
        <location evidence="1">Cell membrane</location>
        <topology evidence="1">Multi-pass membrane protein</topology>
    </subcellularLocation>
</comment>
<evidence type="ECO:0000256" key="6">
    <source>
        <dbReference type="ARBA" id="ARBA00023136"/>
    </source>
</evidence>
<dbReference type="NCBIfam" id="NF009438">
    <property type="entry name" value="PRK12797.1"/>
    <property type="match status" value="1"/>
</dbReference>
<dbReference type="PANTHER" id="PTHR30587">
    <property type="entry name" value="FLAGELLAR BIOSYNTHETIC PROTEIN FLIP"/>
    <property type="match status" value="1"/>
</dbReference>
<keyword evidence="3 7" id="KW-1003">Cell membrane</keyword>
<proteinExistence type="inferred from homology"/>
<dbReference type="PANTHER" id="PTHR30587:SF2">
    <property type="entry name" value="SURFACE PRESENTATION OF ANTIGENS PROTEIN SPAP"/>
    <property type="match status" value="1"/>
</dbReference>
<feature type="transmembrane region" description="Helical" evidence="7">
    <location>
        <begin position="162"/>
        <end position="182"/>
    </location>
</feature>
<dbReference type="EMBL" id="LAPT01000021">
    <property type="protein sequence ID" value="PXF32309.1"/>
    <property type="molecule type" value="Genomic_DNA"/>
</dbReference>
<keyword evidence="5 7" id="KW-1133">Transmembrane helix</keyword>
<dbReference type="RefSeq" id="WP_110186369.1">
    <property type="nucleotide sequence ID" value="NZ_CP177354.1"/>
</dbReference>
<keyword evidence="4 7" id="KW-0812">Transmembrane</keyword>
<keyword evidence="6 7" id="KW-0472">Membrane</keyword>
<accession>A0ABX5M1Q9</accession>
<evidence type="ECO:0000313" key="8">
    <source>
        <dbReference type="EMBL" id="PXF32309.1"/>
    </source>
</evidence>
<name>A0ABX5M1Q9_9GAMM</name>
<dbReference type="Pfam" id="PF00813">
    <property type="entry name" value="FliP"/>
    <property type="match status" value="1"/>
</dbReference>
<feature type="transmembrane region" description="Helical" evidence="7">
    <location>
        <begin position="9"/>
        <end position="34"/>
    </location>
</feature>
<dbReference type="InterPro" id="IPR005838">
    <property type="entry name" value="T3SS_IM_P"/>
</dbReference>
<dbReference type="NCBIfam" id="TIGR01102">
    <property type="entry name" value="yscR"/>
    <property type="match status" value="1"/>
</dbReference>
<reference evidence="8 9" key="1">
    <citation type="submission" date="2015-03" db="EMBL/GenBank/DDBJ databases">
        <authorList>
            <person name="Krishnan R."/>
            <person name="Midha S."/>
            <person name="Patil P.B."/>
            <person name="Rameshkumar N."/>
        </authorList>
    </citation>
    <scope>NUCLEOTIDE SEQUENCE [LARGE SCALE GENOMIC DNA]</scope>
    <source>
        <strain evidence="8 9">L1E11</strain>
    </source>
</reference>